<name>A0A1X2GXI0_9FUNG</name>
<dbReference type="EMBL" id="MCGT01000001">
    <property type="protein sequence ID" value="ORX62790.1"/>
    <property type="molecule type" value="Genomic_DNA"/>
</dbReference>
<evidence type="ECO:0000259" key="1">
    <source>
        <dbReference type="PROSITE" id="PS51471"/>
    </source>
</evidence>
<dbReference type="InterPro" id="IPR037151">
    <property type="entry name" value="AlkB-like_sf"/>
</dbReference>
<dbReference type="InterPro" id="IPR032870">
    <property type="entry name" value="ALKBH7-like"/>
</dbReference>
<dbReference type="Gene3D" id="2.60.120.590">
    <property type="entry name" value="Alpha-ketoglutarate-dependent dioxygenase AlkB-like"/>
    <property type="match status" value="1"/>
</dbReference>
<sequence>MAWRDIFGSDDEDDEDQFNLSLTDASLVVENGHVETFDDVPGLILWRQALDHQQQMSMLQAMVDENVFGANNQAMRFGSLSHHLQWLADIVHQKSLLPPSINDRLPLFDQAIYNRYDKGQGIKPHVDLARFEDGIVILSLLSSCCMEMRLANDEALKQGYGYRGEGAHAGVDLLLHPGDILLLTGAARWAWTHGIPERLADDVDGQYTVRGNRVSVTLRKMVPEQPL</sequence>
<dbReference type="PANTHER" id="PTHR21052">
    <property type="entry name" value="SPERMATOGENESIS ASSOCIATED 11-RELATED"/>
    <property type="match status" value="1"/>
</dbReference>
<evidence type="ECO:0000313" key="2">
    <source>
        <dbReference type="EMBL" id="ORX62790.1"/>
    </source>
</evidence>
<reference evidence="2 3" key="1">
    <citation type="submission" date="2016-07" db="EMBL/GenBank/DDBJ databases">
        <title>Pervasive Adenine N6-methylation of Active Genes in Fungi.</title>
        <authorList>
            <consortium name="DOE Joint Genome Institute"/>
            <person name="Mondo S.J."/>
            <person name="Dannebaum R.O."/>
            <person name="Kuo R.C."/>
            <person name="Labutti K."/>
            <person name="Haridas S."/>
            <person name="Kuo A."/>
            <person name="Salamov A."/>
            <person name="Ahrendt S.R."/>
            <person name="Lipzen A."/>
            <person name="Sullivan W."/>
            <person name="Andreopoulos W.B."/>
            <person name="Clum A."/>
            <person name="Lindquist E."/>
            <person name="Daum C."/>
            <person name="Ramamoorthy G.K."/>
            <person name="Gryganskyi A."/>
            <person name="Culley D."/>
            <person name="Magnuson J.K."/>
            <person name="James T.Y."/>
            <person name="O'Malley M.A."/>
            <person name="Stajich J.E."/>
            <person name="Spatafora J.W."/>
            <person name="Visel A."/>
            <person name="Grigoriev I.V."/>
        </authorList>
    </citation>
    <scope>NUCLEOTIDE SEQUENCE [LARGE SCALE GENOMIC DNA]</scope>
    <source>
        <strain evidence="2 3">NRRL 3301</strain>
    </source>
</reference>
<proteinExistence type="predicted"/>
<evidence type="ECO:0000313" key="3">
    <source>
        <dbReference type="Proteomes" id="UP000242146"/>
    </source>
</evidence>
<accession>A0A1X2GXI0</accession>
<organism evidence="2 3">
    <name type="scientific">Hesseltinella vesiculosa</name>
    <dbReference type="NCBI Taxonomy" id="101127"/>
    <lineage>
        <taxon>Eukaryota</taxon>
        <taxon>Fungi</taxon>
        <taxon>Fungi incertae sedis</taxon>
        <taxon>Mucoromycota</taxon>
        <taxon>Mucoromycotina</taxon>
        <taxon>Mucoromycetes</taxon>
        <taxon>Mucorales</taxon>
        <taxon>Cunninghamellaceae</taxon>
        <taxon>Hesseltinella</taxon>
    </lineage>
</organism>
<dbReference type="GO" id="GO:0006631">
    <property type="term" value="P:fatty acid metabolic process"/>
    <property type="evidence" value="ECO:0007669"/>
    <property type="project" value="TreeGrafter"/>
</dbReference>
<dbReference type="Pfam" id="PF13532">
    <property type="entry name" value="2OG-FeII_Oxy_2"/>
    <property type="match status" value="1"/>
</dbReference>
<dbReference type="AlphaFoldDB" id="A0A1X2GXI0"/>
<comment type="caution">
    <text evidence="2">The sequence shown here is derived from an EMBL/GenBank/DDBJ whole genome shotgun (WGS) entry which is preliminary data.</text>
</comment>
<protein>
    <recommendedName>
        <fullName evidence="1">Fe2OG dioxygenase domain-containing protein</fullName>
    </recommendedName>
</protein>
<feature type="domain" description="Fe2OG dioxygenase" evidence="1">
    <location>
        <begin position="107"/>
        <end position="222"/>
    </location>
</feature>
<dbReference type="Proteomes" id="UP000242146">
    <property type="component" value="Unassembled WGS sequence"/>
</dbReference>
<gene>
    <name evidence="2" type="ORF">DM01DRAFT_324552</name>
</gene>
<dbReference type="SUPFAM" id="SSF51197">
    <property type="entry name" value="Clavaminate synthase-like"/>
    <property type="match status" value="1"/>
</dbReference>
<dbReference type="GO" id="GO:0005759">
    <property type="term" value="C:mitochondrial matrix"/>
    <property type="evidence" value="ECO:0007669"/>
    <property type="project" value="TreeGrafter"/>
</dbReference>
<dbReference type="GO" id="GO:0006974">
    <property type="term" value="P:DNA damage response"/>
    <property type="evidence" value="ECO:0007669"/>
    <property type="project" value="InterPro"/>
</dbReference>
<dbReference type="OrthoDB" id="412814at2759"/>
<dbReference type="PROSITE" id="PS51471">
    <property type="entry name" value="FE2OG_OXY"/>
    <property type="match status" value="1"/>
</dbReference>
<keyword evidence="3" id="KW-1185">Reference proteome</keyword>
<dbReference type="InterPro" id="IPR027450">
    <property type="entry name" value="AlkB-like"/>
</dbReference>
<dbReference type="InterPro" id="IPR005123">
    <property type="entry name" value="Oxoglu/Fe-dep_dioxygenase_dom"/>
</dbReference>
<dbReference type="PANTHER" id="PTHR21052:SF0">
    <property type="entry name" value="ALPHA-KETOGLUTARATE-DEPENDENT DIOXYGENASE ALKB HOMOLOG 7, MITOCHONDRIAL"/>
    <property type="match status" value="1"/>
</dbReference>